<dbReference type="Proteomes" id="UP000010422">
    <property type="component" value="Unassembled WGS sequence"/>
</dbReference>
<protein>
    <submittedName>
        <fullName evidence="1">Uncharacterized protein</fullName>
    </submittedName>
</protein>
<reference evidence="1 2" key="1">
    <citation type="journal article" date="2012" name="MBio">
        <title>De novo assembly of the Pneumocystis jirovecii genome from a single bronchoalveolar lavage fluid specimen from a patient.</title>
        <authorList>
            <person name="Cisse O.H."/>
            <person name="Pagni M."/>
            <person name="Hauser P.M."/>
        </authorList>
    </citation>
    <scope>NUCLEOTIDE SEQUENCE [LARGE SCALE GENOMIC DNA]</scope>
    <source>
        <strain evidence="1 2">SE8</strain>
    </source>
</reference>
<comment type="caution">
    <text evidence="1">The sequence shown here is derived from an EMBL/GenBank/DDBJ whole genome shotgun (WGS) entry which is preliminary data.</text>
</comment>
<proteinExistence type="predicted"/>
<gene>
    <name evidence="1" type="ORF">PNEJI1_001194</name>
</gene>
<dbReference type="VEuPathDB" id="FungiDB:PNEJI1_001194"/>
<dbReference type="STRING" id="1209962.L0PCE4"/>
<accession>L0PCE4</accession>
<sequence length="101" mass="11632">MTQNTSKVLVFGSSDGNFKKIFEKTCILNKKHNFDFLLCIGDFLPEFNTNDSEVIDLVEGKIHIPIITYFSIGKQRLHKEIEEKAFKNNGEICKNLFYIGI</sequence>
<dbReference type="InParanoid" id="L0PCE4"/>
<dbReference type="AlphaFoldDB" id="L0PCE4"/>
<evidence type="ECO:0000313" key="2">
    <source>
        <dbReference type="Proteomes" id="UP000010422"/>
    </source>
</evidence>
<name>L0PCE4_PNEJI</name>
<organism evidence="2">
    <name type="scientific">Pneumocystis jirovecii</name>
    <name type="common">Human pneumocystis pneumonia agent</name>
    <dbReference type="NCBI Taxonomy" id="42068"/>
    <lineage>
        <taxon>Eukaryota</taxon>
        <taxon>Fungi</taxon>
        <taxon>Dikarya</taxon>
        <taxon>Ascomycota</taxon>
        <taxon>Taphrinomycotina</taxon>
        <taxon>Pneumocystomycetes</taxon>
        <taxon>Pneumocystaceae</taxon>
        <taxon>Pneumocystis</taxon>
    </lineage>
</organism>
<evidence type="ECO:0000313" key="1">
    <source>
        <dbReference type="EMBL" id="CCJ30061.1"/>
    </source>
</evidence>
<dbReference type="EMBL" id="CAKM01000231">
    <property type="protein sequence ID" value="CCJ30061.1"/>
    <property type="molecule type" value="Genomic_DNA"/>
</dbReference>